<evidence type="ECO:0000313" key="3">
    <source>
        <dbReference type="Proteomes" id="UP001177023"/>
    </source>
</evidence>
<organism evidence="2 3">
    <name type="scientific">Mesorhabditis spiculigera</name>
    <dbReference type="NCBI Taxonomy" id="96644"/>
    <lineage>
        <taxon>Eukaryota</taxon>
        <taxon>Metazoa</taxon>
        <taxon>Ecdysozoa</taxon>
        <taxon>Nematoda</taxon>
        <taxon>Chromadorea</taxon>
        <taxon>Rhabditida</taxon>
        <taxon>Rhabditina</taxon>
        <taxon>Rhabditomorpha</taxon>
        <taxon>Rhabditoidea</taxon>
        <taxon>Rhabditidae</taxon>
        <taxon>Mesorhabditinae</taxon>
        <taxon>Mesorhabditis</taxon>
    </lineage>
</organism>
<evidence type="ECO:0000313" key="2">
    <source>
        <dbReference type="EMBL" id="CAJ0575764.1"/>
    </source>
</evidence>
<dbReference type="Proteomes" id="UP001177023">
    <property type="component" value="Unassembled WGS sequence"/>
</dbReference>
<sequence length="107" mass="11479">MEPETITTTTSTRPPKACSRCTKQMLVQVPPEKDPHPFSKGYEPSVTLNDDPTPVFVVDGTTVRGALKCNADGTAWTYTGKGQTLEITSYGCSAPTCKNVPAGCLKR</sequence>
<feature type="non-terminal residue" evidence="2">
    <location>
        <position position="1"/>
    </location>
</feature>
<gene>
    <name evidence="2" type="ORF">MSPICULIGERA_LOCUS14071</name>
</gene>
<dbReference type="AlphaFoldDB" id="A0AA36CVF0"/>
<protein>
    <submittedName>
        <fullName evidence="2">Uncharacterized protein</fullName>
    </submittedName>
</protein>
<name>A0AA36CVF0_9BILA</name>
<dbReference type="EMBL" id="CATQJA010002641">
    <property type="protein sequence ID" value="CAJ0575764.1"/>
    <property type="molecule type" value="Genomic_DNA"/>
</dbReference>
<keyword evidence="3" id="KW-1185">Reference proteome</keyword>
<accession>A0AA36CVF0</accession>
<comment type="caution">
    <text evidence="2">The sequence shown here is derived from an EMBL/GenBank/DDBJ whole genome shotgun (WGS) entry which is preliminary data.</text>
</comment>
<reference evidence="2" key="1">
    <citation type="submission" date="2023-06" db="EMBL/GenBank/DDBJ databases">
        <authorList>
            <person name="Delattre M."/>
        </authorList>
    </citation>
    <scope>NUCLEOTIDE SEQUENCE</scope>
    <source>
        <strain evidence="2">AF72</strain>
    </source>
</reference>
<evidence type="ECO:0000256" key="1">
    <source>
        <dbReference type="SAM" id="MobiDB-lite"/>
    </source>
</evidence>
<feature type="region of interest" description="Disordered" evidence="1">
    <location>
        <begin position="30"/>
        <end position="51"/>
    </location>
</feature>
<proteinExistence type="predicted"/>